<keyword evidence="1" id="KW-0175">Coiled coil</keyword>
<reference evidence="3" key="1">
    <citation type="journal article" date="2020" name="Cell">
        <title>Large-Scale Comparative Analyses of Tick Genomes Elucidate Their Genetic Diversity and Vector Capacities.</title>
        <authorList>
            <consortium name="Tick Genome and Microbiome Consortium (TIGMIC)"/>
            <person name="Jia N."/>
            <person name="Wang J."/>
            <person name="Shi W."/>
            <person name="Du L."/>
            <person name="Sun Y."/>
            <person name="Zhan W."/>
            <person name="Jiang J.F."/>
            <person name="Wang Q."/>
            <person name="Zhang B."/>
            <person name="Ji P."/>
            <person name="Bell-Sakyi L."/>
            <person name="Cui X.M."/>
            <person name="Yuan T.T."/>
            <person name="Jiang B.G."/>
            <person name="Yang W.F."/>
            <person name="Lam T.T."/>
            <person name="Chang Q.C."/>
            <person name="Ding S.J."/>
            <person name="Wang X.J."/>
            <person name="Zhu J.G."/>
            <person name="Ruan X.D."/>
            <person name="Zhao L."/>
            <person name="Wei J.T."/>
            <person name="Ye R.Z."/>
            <person name="Que T.C."/>
            <person name="Du C.H."/>
            <person name="Zhou Y.H."/>
            <person name="Cheng J.X."/>
            <person name="Dai P.F."/>
            <person name="Guo W.B."/>
            <person name="Han X.H."/>
            <person name="Huang E.J."/>
            <person name="Li L.F."/>
            <person name="Wei W."/>
            <person name="Gao Y.C."/>
            <person name="Liu J.Z."/>
            <person name="Shao H.Z."/>
            <person name="Wang X."/>
            <person name="Wang C.C."/>
            <person name="Yang T.C."/>
            <person name="Huo Q.B."/>
            <person name="Li W."/>
            <person name="Chen H.Y."/>
            <person name="Chen S.E."/>
            <person name="Zhou L.G."/>
            <person name="Ni X.B."/>
            <person name="Tian J.H."/>
            <person name="Sheng Y."/>
            <person name="Liu T."/>
            <person name="Pan Y.S."/>
            <person name="Xia L.Y."/>
            <person name="Li J."/>
            <person name="Zhao F."/>
            <person name="Cao W.C."/>
        </authorList>
    </citation>
    <scope>NUCLEOTIDE SEQUENCE</scope>
    <source>
        <strain evidence="3">Rmic-2018</strain>
    </source>
</reference>
<dbReference type="EMBL" id="JABSTU010000007">
    <property type="protein sequence ID" value="KAH8026567.1"/>
    <property type="molecule type" value="Genomic_DNA"/>
</dbReference>
<organism evidence="3 4">
    <name type="scientific">Rhipicephalus microplus</name>
    <name type="common">Cattle tick</name>
    <name type="synonym">Boophilus microplus</name>
    <dbReference type="NCBI Taxonomy" id="6941"/>
    <lineage>
        <taxon>Eukaryota</taxon>
        <taxon>Metazoa</taxon>
        <taxon>Ecdysozoa</taxon>
        <taxon>Arthropoda</taxon>
        <taxon>Chelicerata</taxon>
        <taxon>Arachnida</taxon>
        <taxon>Acari</taxon>
        <taxon>Parasitiformes</taxon>
        <taxon>Ixodida</taxon>
        <taxon>Ixodoidea</taxon>
        <taxon>Ixodidae</taxon>
        <taxon>Rhipicephalinae</taxon>
        <taxon>Rhipicephalus</taxon>
        <taxon>Boophilus</taxon>
    </lineage>
</organism>
<feature type="region of interest" description="Disordered" evidence="2">
    <location>
        <begin position="54"/>
        <end position="81"/>
    </location>
</feature>
<dbReference type="AlphaFoldDB" id="A0A9J6DWL3"/>
<evidence type="ECO:0000256" key="2">
    <source>
        <dbReference type="SAM" id="MobiDB-lite"/>
    </source>
</evidence>
<gene>
    <name evidence="3" type="ORF">HPB51_021977</name>
</gene>
<accession>A0A9J6DWL3</accession>
<sequence length="143" mass="16789">MEALKSEHRANIDMLRESLQQELQNEKAGYEEEQRELHRSFEIKHNFIGSFLKEKPRNEPLRKRLSQNTTPPPLLQKTGSPQHNGLIFVEDVLYEWNELMKQLRSLSAIVDKLQAEKEDFQETLERATERVDTFQKEPAGNAE</sequence>
<evidence type="ECO:0000313" key="3">
    <source>
        <dbReference type="EMBL" id="KAH8026567.1"/>
    </source>
</evidence>
<comment type="caution">
    <text evidence="3">The sequence shown here is derived from an EMBL/GenBank/DDBJ whole genome shotgun (WGS) entry which is preliminary data.</text>
</comment>
<evidence type="ECO:0000256" key="1">
    <source>
        <dbReference type="SAM" id="Coils"/>
    </source>
</evidence>
<reference evidence="3" key="2">
    <citation type="submission" date="2021-09" db="EMBL/GenBank/DDBJ databases">
        <authorList>
            <person name="Jia N."/>
            <person name="Wang J."/>
            <person name="Shi W."/>
            <person name="Du L."/>
            <person name="Sun Y."/>
            <person name="Zhan W."/>
            <person name="Jiang J."/>
            <person name="Wang Q."/>
            <person name="Zhang B."/>
            <person name="Ji P."/>
            <person name="Sakyi L.B."/>
            <person name="Cui X."/>
            <person name="Yuan T."/>
            <person name="Jiang B."/>
            <person name="Yang W."/>
            <person name="Lam T.T.-Y."/>
            <person name="Chang Q."/>
            <person name="Ding S."/>
            <person name="Wang X."/>
            <person name="Zhu J."/>
            <person name="Ruan X."/>
            <person name="Zhao L."/>
            <person name="Wei J."/>
            <person name="Que T."/>
            <person name="Du C."/>
            <person name="Cheng J."/>
            <person name="Dai P."/>
            <person name="Han X."/>
            <person name="Huang E."/>
            <person name="Gao Y."/>
            <person name="Liu J."/>
            <person name="Shao H."/>
            <person name="Ye R."/>
            <person name="Li L."/>
            <person name="Wei W."/>
            <person name="Wang X."/>
            <person name="Wang C."/>
            <person name="Huo Q."/>
            <person name="Li W."/>
            <person name="Guo W."/>
            <person name="Chen H."/>
            <person name="Chen S."/>
            <person name="Zhou L."/>
            <person name="Zhou L."/>
            <person name="Ni X."/>
            <person name="Tian J."/>
            <person name="Zhou Y."/>
            <person name="Sheng Y."/>
            <person name="Liu T."/>
            <person name="Pan Y."/>
            <person name="Xia L."/>
            <person name="Li J."/>
            <person name="Zhao F."/>
            <person name="Cao W."/>
        </authorList>
    </citation>
    <scope>NUCLEOTIDE SEQUENCE</scope>
    <source>
        <strain evidence="3">Rmic-2018</strain>
        <tissue evidence="3">Larvae</tissue>
    </source>
</reference>
<feature type="coiled-coil region" evidence="1">
    <location>
        <begin position="96"/>
        <end position="137"/>
    </location>
</feature>
<protein>
    <submittedName>
        <fullName evidence="3">Uncharacterized protein</fullName>
    </submittedName>
</protein>
<dbReference type="Proteomes" id="UP000821866">
    <property type="component" value="Unassembled WGS sequence"/>
</dbReference>
<keyword evidence="4" id="KW-1185">Reference proteome</keyword>
<proteinExistence type="predicted"/>
<feature type="coiled-coil region" evidence="1">
    <location>
        <begin position="5"/>
        <end position="40"/>
    </location>
</feature>
<name>A0A9J6DWL3_RHIMP</name>
<evidence type="ECO:0000313" key="4">
    <source>
        <dbReference type="Proteomes" id="UP000821866"/>
    </source>
</evidence>